<keyword evidence="1" id="KW-1133">Transmembrane helix</keyword>
<evidence type="ECO:0000256" key="1">
    <source>
        <dbReference type="SAM" id="Phobius"/>
    </source>
</evidence>
<accession>A0A1I6G6V9</accession>
<feature type="transmembrane region" description="Helical" evidence="1">
    <location>
        <begin position="81"/>
        <end position="105"/>
    </location>
</feature>
<gene>
    <name evidence="3" type="ORF">SAMN04488070_0241</name>
</gene>
<evidence type="ECO:0000259" key="2">
    <source>
        <dbReference type="Pfam" id="PF09835"/>
    </source>
</evidence>
<dbReference type="Proteomes" id="UP000199424">
    <property type="component" value="Unassembled WGS sequence"/>
</dbReference>
<organism evidence="3 4">
    <name type="scientific">Pseudidiomarina maritima</name>
    <dbReference type="NCBI Taxonomy" id="519453"/>
    <lineage>
        <taxon>Bacteria</taxon>
        <taxon>Pseudomonadati</taxon>
        <taxon>Pseudomonadota</taxon>
        <taxon>Gammaproteobacteria</taxon>
        <taxon>Alteromonadales</taxon>
        <taxon>Idiomarinaceae</taxon>
        <taxon>Pseudidiomarina</taxon>
    </lineage>
</organism>
<dbReference type="AlphaFoldDB" id="A0A1I6G6V9"/>
<dbReference type="RefSeq" id="WP_092854486.1">
    <property type="nucleotide sequence ID" value="NZ_FOYU01000001.1"/>
</dbReference>
<dbReference type="Pfam" id="PF09835">
    <property type="entry name" value="DUF2062"/>
    <property type="match status" value="1"/>
</dbReference>
<dbReference type="InterPro" id="IPR018639">
    <property type="entry name" value="DUF2062"/>
</dbReference>
<dbReference type="EMBL" id="FOYU01000001">
    <property type="protein sequence ID" value="SFR37922.1"/>
    <property type="molecule type" value="Genomic_DNA"/>
</dbReference>
<sequence length="184" mass="20758">MPRKFIQRIMPKHETVRNSKSLKVFGKLLHDANLWHLNRRSAAGGFAVGLFFAFIPVPFQMVLAAAAAIPFRVNLPLSVALVWVSNPITMPVLFYFCYLLGNWIIGEPAQAFTFELSWHWLAQSIATIGPAFLLGCLIMAVVSSVVGYFTISLLWRQSVVSAWRQRAQKMLEKAKQRAKHDAND</sequence>
<dbReference type="PANTHER" id="PTHR40547">
    <property type="entry name" value="SLL0298 PROTEIN"/>
    <property type="match status" value="1"/>
</dbReference>
<proteinExistence type="predicted"/>
<protein>
    <recommendedName>
        <fullName evidence="2">DUF2062 domain-containing protein</fullName>
    </recommendedName>
</protein>
<evidence type="ECO:0000313" key="3">
    <source>
        <dbReference type="EMBL" id="SFR37922.1"/>
    </source>
</evidence>
<keyword evidence="4" id="KW-1185">Reference proteome</keyword>
<name>A0A1I6G6V9_9GAMM</name>
<evidence type="ECO:0000313" key="4">
    <source>
        <dbReference type="Proteomes" id="UP000199424"/>
    </source>
</evidence>
<feature type="transmembrane region" description="Helical" evidence="1">
    <location>
        <begin position="125"/>
        <end position="155"/>
    </location>
</feature>
<feature type="domain" description="DUF2062" evidence="2">
    <location>
        <begin position="23"/>
        <end position="164"/>
    </location>
</feature>
<keyword evidence="1" id="KW-0472">Membrane</keyword>
<feature type="transmembrane region" description="Helical" evidence="1">
    <location>
        <begin position="43"/>
        <end position="69"/>
    </location>
</feature>
<keyword evidence="1" id="KW-0812">Transmembrane</keyword>
<dbReference type="PANTHER" id="PTHR40547:SF1">
    <property type="entry name" value="SLL0298 PROTEIN"/>
    <property type="match status" value="1"/>
</dbReference>
<reference evidence="4" key="1">
    <citation type="submission" date="2016-10" db="EMBL/GenBank/DDBJ databases">
        <authorList>
            <person name="Varghese N."/>
            <person name="Submissions S."/>
        </authorList>
    </citation>
    <scope>NUCLEOTIDE SEQUENCE [LARGE SCALE GENOMIC DNA]</scope>
    <source>
        <strain evidence="4">CGMCC 1.7285</strain>
    </source>
</reference>